<accession>A0A9X4JVJ1</accession>
<reference evidence="4" key="1">
    <citation type="submission" date="2022-02" db="EMBL/GenBank/DDBJ databases">
        <authorList>
            <person name="Leng L."/>
        </authorList>
    </citation>
    <scope>NUCLEOTIDE SEQUENCE</scope>
    <source>
        <strain evidence="4">JI</strain>
    </source>
</reference>
<dbReference type="PANTHER" id="PTHR30108:SF21">
    <property type="entry name" value="4-HYDROXYBENZOATE DECARBOXYLASE"/>
    <property type="match status" value="1"/>
</dbReference>
<evidence type="ECO:0000256" key="1">
    <source>
        <dbReference type="ARBA" id="ARBA00010021"/>
    </source>
</evidence>
<feature type="domain" description="3-octaprenyl-4-hydroxybenzoate carboxy-lyase-like C-terminal" evidence="3">
    <location>
        <begin position="3"/>
        <end position="113"/>
    </location>
</feature>
<dbReference type="Proteomes" id="UP001154312">
    <property type="component" value="Unassembled WGS sequence"/>
</dbReference>
<evidence type="ECO:0000259" key="3">
    <source>
        <dbReference type="Pfam" id="PF20696"/>
    </source>
</evidence>
<name>A0A9X4JVJ1_9FIRM</name>
<evidence type="ECO:0000256" key="2">
    <source>
        <dbReference type="SAM" id="MobiDB-lite"/>
    </source>
</evidence>
<dbReference type="SUPFAM" id="SSF143968">
    <property type="entry name" value="UbiD C-terminal domain-like"/>
    <property type="match status" value="1"/>
</dbReference>
<dbReference type="GO" id="GO:0016831">
    <property type="term" value="F:carboxy-lyase activity"/>
    <property type="evidence" value="ECO:0007669"/>
    <property type="project" value="InterPro"/>
</dbReference>
<dbReference type="InterPro" id="IPR049381">
    <property type="entry name" value="UbiD-like_C"/>
</dbReference>
<dbReference type="Gene3D" id="3.40.1670.10">
    <property type="entry name" value="UbiD C-terminal domain-like"/>
    <property type="match status" value="1"/>
</dbReference>
<evidence type="ECO:0000313" key="5">
    <source>
        <dbReference type="Proteomes" id="UP001154312"/>
    </source>
</evidence>
<feature type="region of interest" description="Disordered" evidence="2">
    <location>
        <begin position="98"/>
        <end position="119"/>
    </location>
</feature>
<dbReference type="Pfam" id="PF20696">
    <property type="entry name" value="UbiD_C"/>
    <property type="match status" value="1"/>
</dbReference>
<dbReference type="RefSeq" id="WP_338091200.1">
    <property type="nucleotide sequence ID" value="NZ_JAKOAV010000013.1"/>
</dbReference>
<gene>
    <name evidence="4" type="ORF">L7E55_08650</name>
</gene>
<comment type="similarity">
    <text evidence="1">Belongs to the UbiD family.</text>
</comment>
<dbReference type="InterPro" id="IPR002830">
    <property type="entry name" value="UbiD"/>
</dbReference>
<protein>
    <submittedName>
        <fullName evidence="4">UbiD family decarboxylase</fullName>
    </submittedName>
</protein>
<comment type="caution">
    <text evidence="4">The sequence shown here is derived from an EMBL/GenBank/DDBJ whole genome shotgun (WGS) entry which is preliminary data.</text>
</comment>
<dbReference type="PANTHER" id="PTHR30108">
    <property type="entry name" value="3-OCTAPRENYL-4-HYDROXYBENZOATE CARBOXY-LYASE-RELATED"/>
    <property type="match status" value="1"/>
</dbReference>
<evidence type="ECO:0000313" key="4">
    <source>
        <dbReference type="EMBL" id="MDF9408426.1"/>
    </source>
</evidence>
<dbReference type="EMBL" id="JAKOAV010000013">
    <property type="protein sequence ID" value="MDF9408426.1"/>
    <property type="molecule type" value="Genomic_DNA"/>
</dbReference>
<organism evidence="4 5">
    <name type="scientific">Pelotomaculum isophthalicicum JI</name>
    <dbReference type="NCBI Taxonomy" id="947010"/>
    <lineage>
        <taxon>Bacteria</taxon>
        <taxon>Bacillati</taxon>
        <taxon>Bacillota</taxon>
        <taxon>Clostridia</taxon>
        <taxon>Eubacteriales</taxon>
        <taxon>Desulfotomaculaceae</taxon>
        <taxon>Pelotomaculum</taxon>
    </lineage>
</organism>
<dbReference type="GO" id="GO:0005737">
    <property type="term" value="C:cytoplasm"/>
    <property type="evidence" value="ECO:0007669"/>
    <property type="project" value="TreeGrafter"/>
</dbReference>
<dbReference type="AlphaFoldDB" id="A0A9X4JVJ1"/>
<proteinExistence type="inferred from homology"/>
<sequence length="221" mass="24555">MSYEAVMYKFLKYDCNIPSILKVAFHESSGSWEYMVIQMKKTNPSQPWQALNAAVGFDPTIGKFIITVDEDIDPLDPDSVNWALSFRVQPHLDCRITTGKSSMLDPSSAPPGASTNEDRFPAPVGTSAILINATRPFAFPAVSLPAKEYMENAKNIWEKLGLPNLTPKAPWHGYTLGYWSKENEEEARLAVQGKHYLTGNKLASTRVQMQDLATKALSEGK</sequence>
<keyword evidence="5" id="KW-1185">Reference proteome</keyword>